<dbReference type="Proteomes" id="UP000000674">
    <property type="component" value="Chromosome"/>
</dbReference>
<feature type="transmembrane region" description="Helical" evidence="1">
    <location>
        <begin position="79"/>
        <end position="97"/>
    </location>
</feature>
<dbReference type="AlphaFoldDB" id="A0B7S7"/>
<feature type="transmembrane region" description="Helical" evidence="1">
    <location>
        <begin position="117"/>
        <end position="142"/>
    </location>
</feature>
<evidence type="ECO:0000313" key="3">
    <source>
        <dbReference type="Proteomes" id="UP000000674"/>
    </source>
</evidence>
<dbReference type="HOGENOM" id="CLU_060059_0_0_2"/>
<reference evidence="2 3" key="1">
    <citation type="submission" date="2006-10" db="EMBL/GenBank/DDBJ databases">
        <title>Complete sequence of Methanosaeta thermophila PT.</title>
        <authorList>
            <consortium name="US DOE Joint Genome Institute"/>
            <person name="Copeland A."/>
            <person name="Lucas S."/>
            <person name="Lapidus A."/>
            <person name="Barry K."/>
            <person name="Detter J.C."/>
            <person name="Glavina del Rio T."/>
            <person name="Hammon N."/>
            <person name="Israni S."/>
            <person name="Pitluck S."/>
            <person name="Chain P."/>
            <person name="Malfatti S."/>
            <person name="Shin M."/>
            <person name="Vergez L."/>
            <person name="Schmutz J."/>
            <person name="Larimer F."/>
            <person name="Land M."/>
            <person name="Hauser L."/>
            <person name="Kyrpides N."/>
            <person name="Kim E."/>
            <person name="Smith K.S."/>
            <person name="Ingram-Smith C."/>
            <person name="Richardson P."/>
        </authorList>
    </citation>
    <scope>NUCLEOTIDE SEQUENCE [LARGE SCALE GENOMIC DNA]</scope>
    <source>
        <strain evidence="3">DSM 6194 / JCM 14653 / NBRC 101360 / PT</strain>
    </source>
</reference>
<evidence type="ECO:0000313" key="2">
    <source>
        <dbReference type="EMBL" id="ABK14751.1"/>
    </source>
</evidence>
<name>A0B7S7_METTP</name>
<dbReference type="STRING" id="349307.Mthe_0963"/>
<protein>
    <submittedName>
        <fullName evidence="2">Putative transmembrane protein</fullName>
    </submittedName>
</protein>
<feature type="transmembrane region" description="Helical" evidence="1">
    <location>
        <begin position="149"/>
        <end position="180"/>
    </location>
</feature>
<dbReference type="KEGG" id="mtp:Mthe_0963"/>
<feature type="transmembrane region" description="Helical" evidence="1">
    <location>
        <begin position="12"/>
        <end position="32"/>
    </location>
</feature>
<keyword evidence="1 2" id="KW-0812">Transmembrane</keyword>
<proteinExistence type="predicted"/>
<keyword evidence="3" id="KW-1185">Reference proteome</keyword>
<gene>
    <name evidence="2" type="ordered locus">Mthe_0963</name>
</gene>
<sequence length="387" mass="44990">MLNLNINYRIIANPFIAYVYVNLIVFILYQLRWSNLLPKLSTELVYFIFFTVYIMLFIGLLSIKLAIIPKYKPINMTHNPFKVIISIIILIIIEFIHNNGVPLLLLINGIKYNYMSFGIKTLHVFILTFISFYAVYLFHLFVSQKNKKILLYVIILCFYPILIINRGALLIILTSIIFIFLMNIRGLKLEHFIYIVLFLILVAYGFGLLGDLRHGNENYFISISHPSKEFFDSHIPKEFLWAYMYVVSPLGNLQTTINDVEISYSEIEFILRCLVPDFISKHFDFNKTPLIQIAPELNVATMYGAAYASMGWLGMIFIFIYMILIVLLYLIFLPRNTPYTISGIALLTTLIAYTFFTNMLVFTGMIAQLAYPILFGYLFRVGRDKNV</sequence>
<organism evidence="2 3">
    <name type="scientific">Methanothrix thermoacetophila (strain DSM 6194 / JCM 14653 / NBRC 101360 / PT)</name>
    <name type="common">Methanosaeta thermophila</name>
    <dbReference type="NCBI Taxonomy" id="349307"/>
    <lineage>
        <taxon>Archaea</taxon>
        <taxon>Methanobacteriati</taxon>
        <taxon>Methanobacteriota</taxon>
        <taxon>Stenosarchaea group</taxon>
        <taxon>Methanomicrobia</taxon>
        <taxon>Methanotrichales</taxon>
        <taxon>Methanotrichaceae</taxon>
        <taxon>Methanothrix</taxon>
    </lineage>
</organism>
<keyword evidence="1" id="KW-0472">Membrane</keyword>
<accession>A0B7S7</accession>
<evidence type="ECO:0000256" key="1">
    <source>
        <dbReference type="SAM" id="Phobius"/>
    </source>
</evidence>
<dbReference type="EMBL" id="CP000477">
    <property type="protein sequence ID" value="ABK14751.1"/>
    <property type="molecule type" value="Genomic_DNA"/>
</dbReference>
<feature type="transmembrane region" description="Helical" evidence="1">
    <location>
        <begin position="352"/>
        <end position="379"/>
    </location>
</feature>
<feature type="transmembrane region" description="Helical" evidence="1">
    <location>
        <begin position="312"/>
        <end position="332"/>
    </location>
</feature>
<feature type="transmembrane region" description="Helical" evidence="1">
    <location>
        <begin position="192"/>
        <end position="210"/>
    </location>
</feature>
<keyword evidence="1" id="KW-1133">Transmembrane helix</keyword>
<feature type="transmembrane region" description="Helical" evidence="1">
    <location>
        <begin position="44"/>
        <end position="67"/>
    </location>
</feature>